<evidence type="ECO:0000256" key="1">
    <source>
        <dbReference type="SAM" id="MobiDB-lite"/>
    </source>
</evidence>
<feature type="non-terminal residue" evidence="2">
    <location>
        <position position="1"/>
    </location>
</feature>
<gene>
    <name evidence="2" type="ORF">Hamer_G023858</name>
</gene>
<proteinExistence type="predicted"/>
<dbReference type="EMBL" id="JAHLQT010041187">
    <property type="protein sequence ID" value="KAG7155555.1"/>
    <property type="molecule type" value="Genomic_DNA"/>
</dbReference>
<feature type="compositionally biased region" description="Basic and acidic residues" evidence="1">
    <location>
        <begin position="55"/>
        <end position="68"/>
    </location>
</feature>
<dbReference type="Proteomes" id="UP000747542">
    <property type="component" value="Unassembled WGS sequence"/>
</dbReference>
<evidence type="ECO:0000313" key="2">
    <source>
        <dbReference type="EMBL" id="KAG7155555.1"/>
    </source>
</evidence>
<feature type="compositionally biased region" description="Acidic residues" evidence="1">
    <location>
        <begin position="23"/>
        <end position="54"/>
    </location>
</feature>
<feature type="compositionally biased region" description="Low complexity" evidence="1">
    <location>
        <begin position="1"/>
        <end position="19"/>
    </location>
</feature>
<keyword evidence="3" id="KW-1185">Reference proteome</keyword>
<accession>A0A8J5MLF3</accession>
<organism evidence="2 3">
    <name type="scientific">Homarus americanus</name>
    <name type="common">American lobster</name>
    <dbReference type="NCBI Taxonomy" id="6706"/>
    <lineage>
        <taxon>Eukaryota</taxon>
        <taxon>Metazoa</taxon>
        <taxon>Ecdysozoa</taxon>
        <taxon>Arthropoda</taxon>
        <taxon>Crustacea</taxon>
        <taxon>Multicrustacea</taxon>
        <taxon>Malacostraca</taxon>
        <taxon>Eumalacostraca</taxon>
        <taxon>Eucarida</taxon>
        <taxon>Decapoda</taxon>
        <taxon>Pleocyemata</taxon>
        <taxon>Astacidea</taxon>
        <taxon>Nephropoidea</taxon>
        <taxon>Nephropidae</taxon>
        <taxon>Homarus</taxon>
    </lineage>
</organism>
<evidence type="ECO:0000313" key="3">
    <source>
        <dbReference type="Proteomes" id="UP000747542"/>
    </source>
</evidence>
<protein>
    <submittedName>
        <fullName evidence="2">Uncharacterized protein</fullName>
    </submittedName>
</protein>
<comment type="caution">
    <text evidence="2">The sequence shown here is derived from an EMBL/GenBank/DDBJ whole genome shotgun (WGS) entry which is preliminary data.</text>
</comment>
<dbReference type="AlphaFoldDB" id="A0A8J5MLF3"/>
<name>A0A8J5MLF3_HOMAM</name>
<sequence length="166" mass="18582">PPTTTTTTTTTTTPTPTTTSAPEELEDEVEEDYDEEEEGLEVDDNDNDDFEIEEETKGAKPHVAESGKEATPGTCTSCRILSVWRSDRHGVQLNVHLATSSSPLLLATMKEVRCMSPVYSRAPPCSLLVNSQCWKGAPDELYCRRLCVIRRYLDNDRIKERLRCAD</sequence>
<feature type="region of interest" description="Disordered" evidence="1">
    <location>
        <begin position="1"/>
        <end position="71"/>
    </location>
</feature>
<reference evidence="2" key="1">
    <citation type="journal article" date="2021" name="Sci. Adv.">
        <title>The American lobster genome reveals insights on longevity, neural, and immune adaptations.</title>
        <authorList>
            <person name="Polinski J.M."/>
            <person name="Zimin A.V."/>
            <person name="Clark K.F."/>
            <person name="Kohn A.B."/>
            <person name="Sadowski N."/>
            <person name="Timp W."/>
            <person name="Ptitsyn A."/>
            <person name="Khanna P."/>
            <person name="Romanova D.Y."/>
            <person name="Williams P."/>
            <person name="Greenwood S.J."/>
            <person name="Moroz L.L."/>
            <person name="Walt D.R."/>
            <person name="Bodnar A.G."/>
        </authorList>
    </citation>
    <scope>NUCLEOTIDE SEQUENCE</scope>
    <source>
        <strain evidence="2">GMGI-L3</strain>
    </source>
</reference>